<name>A0A5C5X8W8_9PLAN</name>
<dbReference type="Proteomes" id="UP000317243">
    <property type="component" value="Unassembled WGS sequence"/>
</dbReference>
<comment type="caution">
    <text evidence="1">The sequence shown here is derived from an EMBL/GenBank/DDBJ whole genome shotgun (WGS) entry which is preliminary data.</text>
</comment>
<gene>
    <name evidence="1" type="ORF">KOR42_16960</name>
</gene>
<dbReference type="AlphaFoldDB" id="A0A5C5X8W8"/>
<dbReference type="OrthoDB" id="264613at2"/>
<reference evidence="1 2" key="1">
    <citation type="submission" date="2019-02" db="EMBL/GenBank/DDBJ databases">
        <title>Deep-cultivation of Planctomycetes and their phenomic and genomic characterization uncovers novel biology.</title>
        <authorList>
            <person name="Wiegand S."/>
            <person name="Jogler M."/>
            <person name="Boedeker C."/>
            <person name="Pinto D."/>
            <person name="Vollmers J."/>
            <person name="Rivas-Marin E."/>
            <person name="Kohn T."/>
            <person name="Peeters S.H."/>
            <person name="Heuer A."/>
            <person name="Rast P."/>
            <person name="Oberbeckmann S."/>
            <person name="Bunk B."/>
            <person name="Jeske O."/>
            <person name="Meyerdierks A."/>
            <person name="Storesund J.E."/>
            <person name="Kallscheuer N."/>
            <person name="Luecker S."/>
            <person name="Lage O.M."/>
            <person name="Pohl T."/>
            <person name="Merkel B.J."/>
            <person name="Hornburger P."/>
            <person name="Mueller R.-W."/>
            <person name="Bruemmer F."/>
            <person name="Labrenz M."/>
            <person name="Spormann A.M."/>
            <person name="Op Den Camp H."/>
            <person name="Overmann J."/>
            <person name="Amann R."/>
            <person name="Jetten M.S.M."/>
            <person name="Mascher T."/>
            <person name="Medema M.H."/>
            <person name="Devos D.P."/>
            <person name="Kaster A.-K."/>
            <person name="Ovreas L."/>
            <person name="Rohde M."/>
            <person name="Galperin M.Y."/>
            <person name="Jogler C."/>
        </authorList>
    </citation>
    <scope>NUCLEOTIDE SEQUENCE [LARGE SCALE GENOMIC DNA]</scope>
    <source>
        <strain evidence="1 2">KOR42</strain>
    </source>
</reference>
<proteinExistence type="predicted"/>
<keyword evidence="2" id="KW-1185">Reference proteome</keyword>
<evidence type="ECO:0000313" key="1">
    <source>
        <dbReference type="EMBL" id="TWT58322.1"/>
    </source>
</evidence>
<organism evidence="1 2">
    <name type="scientific">Thalassoglobus neptunius</name>
    <dbReference type="NCBI Taxonomy" id="1938619"/>
    <lineage>
        <taxon>Bacteria</taxon>
        <taxon>Pseudomonadati</taxon>
        <taxon>Planctomycetota</taxon>
        <taxon>Planctomycetia</taxon>
        <taxon>Planctomycetales</taxon>
        <taxon>Planctomycetaceae</taxon>
        <taxon>Thalassoglobus</taxon>
    </lineage>
</organism>
<dbReference type="RefSeq" id="WP_146508625.1">
    <property type="nucleotide sequence ID" value="NZ_SIHI01000001.1"/>
</dbReference>
<accession>A0A5C5X8W8</accession>
<protein>
    <submittedName>
        <fullName evidence="1">Uncharacterized protein</fullName>
    </submittedName>
</protein>
<dbReference type="EMBL" id="SIHI01000001">
    <property type="protein sequence ID" value="TWT58322.1"/>
    <property type="molecule type" value="Genomic_DNA"/>
</dbReference>
<sequence>MDLPVQDACRSFPRRTLRLQNRSYYTVYDDRRRIYVPGNRPPEVPKPRIRPSRLKIRAANNPTRNVIKVAREYEAFLARPEVYGYRQVAQNFSISKVMVSYYLTLLNRLPADFISWLENCEEELPLTFFSLKRLRPVTMLDEPDRRPELLVLTRKLIEEMQGEPSEAVPALLELLGESSLATPKPREHRSIQLD</sequence>
<evidence type="ECO:0000313" key="2">
    <source>
        <dbReference type="Proteomes" id="UP000317243"/>
    </source>
</evidence>